<organism evidence="5 6">
    <name type="scientific">Apiospora marii</name>
    <dbReference type="NCBI Taxonomy" id="335849"/>
    <lineage>
        <taxon>Eukaryota</taxon>
        <taxon>Fungi</taxon>
        <taxon>Dikarya</taxon>
        <taxon>Ascomycota</taxon>
        <taxon>Pezizomycotina</taxon>
        <taxon>Sordariomycetes</taxon>
        <taxon>Xylariomycetidae</taxon>
        <taxon>Amphisphaeriales</taxon>
        <taxon>Apiosporaceae</taxon>
        <taxon>Apiospora</taxon>
    </lineage>
</organism>
<feature type="compositionally biased region" description="Pro residues" evidence="3">
    <location>
        <begin position="186"/>
        <end position="198"/>
    </location>
</feature>
<feature type="region of interest" description="Disordered" evidence="3">
    <location>
        <begin position="546"/>
        <end position="565"/>
    </location>
</feature>
<feature type="region of interest" description="Disordered" evidence="3">
    <location>
        <begin position="179"/>
        <end position="246"/>
    </location>
</feature>
<evidence type="ECO:0000256" key="1">
    <source>
        <dbReference type="ARBA" id="ARBA00022741"/>
    </source>
</evidence>
<feature type="compositionally biased region" description="Basic and acidic residues" evidence="3">
    <location>
        <begin position="789"/>
        <end position="807"/>
    </location>
</feature>
<feature type="region of interest" description="Disordered" evidence="3">
    <location>
        <begin position="1"/>
        <end position="20"/>
    </location>
</feature>
<protein>
    <recommendedName>
        <fullName evidence="4">SNF2 N-terminal domain-containing protein</fullName>
    </recommendedName>
</protein>
<feature type="compositionally biased region" description="Acidic residues" evidence="3">
    <location>
        <begin position="214"/>
        <end position="239"/>
    </location>
</feature>
<keyword evidence="6" id="KW-1185">Reference proteome</keyword>
<evidence type="ECO:0000256" key="2">
    <source>
        <dbReference type="ARBA" id="ARBA00022840"/>
    </source>
</evidence>
<comment type="caution">
    <text evidence="5">The sequence shown here is derived from an EMBL/GenBank/DDBJ whole genome shotgun (WGS) entry which is preliminary data.</text>
</comment>
<dbReference type="EMBL" id="JAQQWI010000002">
    <property type="protein sequence ID" value="KAK8037772.1"/>
    <property type="molecule type" value="Genomic_DNA"/>
</dbReference>
<name>A0ABR1STW7_9PEZI</name>
<dbReference type="InterPro" id="IPR000330">
    <property type="entry name" value="SNF2_N"/>
</dbReference>
<dbReference type="Gene3D" id="3.40.50.300">
    <property type="entry name" value="P-loop containing nucleotide triphosphate hydrolases"/>
    <property type="match status" value="1"/>
</dbReference>
<keyword evidence="2" id="KW-0067">ATP-binding</keyword>
<dbReference type="InterPro" id="IPR027417">
    <property type="entry name" value="P-loop_NTPase"/>
</dbReference>
<feature type="domain" description="SNF2 N-terminal" evidence="4">
    <location>
        <begin position="300"/>
        <end position="460"/>
    </location>
</feature>
<sequence length="1091" mass="121736">MSNQAGAARPRGPQQNQNGAQAQQLQNLLLDQVNQIKNRVDRIPGIEQRLHFARRSCANVLIRVAQDNGGENFYQEFLGQILNGDYTQPGNLDWSLVKQWVIRHINLSVGDSDRVTQQEEDATDLFIVVNERGQDLQATLVNKILFISGLINWEKGATVLPEVGGLPYVRFENTKLVQGHRRPVLPGAPAPNPNPNPANPEANGGDEGDRGGDENENEDEDEDEDEDGGDRDPEDEGTPDDISRGAVDNDLVLEDVIRKGDDPLLDKPAHWDEVTAFFTHEGAGRYQFILPGLNFPIEGYQAAAVLWLLLRIPDASVAGPMLSDDMGLGKTFTIIVTILVHASLQKSMAEVKADWTRQSNQARAAREESPSQPQFRPEPKHNPPDAPQGQRCPSQVSNKYYLQCPCVAGSAARRIVDNMADLPNIIVTPSAGATLWISEWDKFINPLAGMTLYVGVNGYRGDKMDLKQFRMDMERAAGPPEVPRVVQEGHATLPRPRDILVQRSRAFHEGSTNVLIVTREGCNRLKIPKDGNDRANRYAFVKIPERPAGVPDAGQGRQTRQSRQTRQAAGLFVQPTWDEEAGVPVTGCGIFAMDELHQYKGTIGKPTMPFQLLHLFKHQYRPTLAIGVSGNLLGVGPEAWVNLVAHTQGCIARHRLNADLGRLQDYHEYLALMSEWNYIQTHIQAMKEEEYVSEASRETYIGYRDNIARDFRKGIGKMVIRRTKADSFKGVKILDIAEPVTTPMKLAIPGGATLNALRANFNQIGQWMQTDYRAQVQDWAKNGKRGAKPKLEKSQDGLPKKGSQAHKDALNVSVRSVTFPSLANLAAARGTRELAKHYSGKELGALATTFTLATLDPERNTRSIRRALNSSPFTKHASTLRQSSPKYQALRDLVRTQLINTREDNIRGDQPDIGPADGSFVRHMVVFAEAPVTAYLTALLLQEQFIEDVDVILIHVSLKDRAPPEGSQRPWHCREIAFRNFQANCAKTDKNKILVGTYDLISTMHNFYRASSAVMLDVATVVERDQARDRIYRRGQTVAAQITEMWYGNHVYEHSRKVRNEGIDLMSEINWDDYGMPAPQPVLESDSELYD</sequence>
<evidence type="ECO:0000256" key="3">
    <source>
        <dbReference type="SAM" id="MobiDB-lite"/>
    </source>
</evidence>
<reference evidence="5 6" key="1">
    <citation type="submission" date="2023-01" db="EMBL/GenBank/DDBJ databases">
        <title>Analysis of 21 Apiospora genomes using comparative genomics revels a genus with tremendous synthesis potential of carbohydrate active enzymes and secondary metabolites.</title>
        <authorList>
            <person name="Sorensen T."/>
        </authorList>
    </citation>
    <scope>NUCLEOTIDE SEQUENCE [LARGE SCALE GENOMIC DNA]</scope>
    <source>
        <strain evidence="5 6">CBS 20057</strain>
    </source>
</reference>
<dbReference type="Pfam" id="PF00176">
    <property type="entry name" value="SNF2-rel_dom"/>
    <property type="match status" value="1"/>
</dbReference>
<feature type="region of interest" description="Disordered" evidence="3">
    <location>
        <begin position="781"/>
        <end position="807"/>
    </location>
</feature>
<feature type="region of interest" description="Disordered" evidence="3">
    <location>
        <begin position="355"/>
        <end position="393"/>
    </location>
</feature>
<feature type="compositionally biased region" description="Low complexity" evidence="3">
    <location>
        <begin position="553"/>
        <end position="565"/>
    </location>
</feature>
<evidence type="ECO:0000313" key="5">
    <source>
        <dbReference type="EMBL" id="KAK8037772.1"/>
    </source>
</evidence>
<gene>
    <name evidence="5" type="ORF">PG991_001118</name>
</gene>
<evidence type="ECO:0000259" key="4">
    <source>
        <dbReference type="Pfam" id="PF00176"/>
    </source>
</evidence>
<accession>A0ABR1STW7</accession>
<dbReference type="Proteomes" id="UP001396898">
    <property type="component" value="Unassembled WGS sequence"/>
</dbReference>
<evidence type="ECO:0000313" key="6">
    <source>
        <dbReference type="Proteomes" id="UP001396898"/>
    </source>
</evidence>
<keyword evidence="1" id="KW-0547">Nucleotide-binding</keyword>
<proteinExistence type="predicted"/>
<dbReference type="SUPFAM" id="SSF52540">
    <property type="entry name" value="P-loop containing nucleoside triphosphate hydrolases"/>
    <property type="match status" value="1"/>
</dbReference>